<keyword evidence="3" id="KW-0808">Transferase</keyword>
<dbReference type="Pfam" id="PF00201">
    <property type="entry name" value="UDPGT"/>
    <property type="match status" value="1"/>
</dbReference>
<evidence type="ECO:0000313" key="5">
    <source>
        <dbReference type="Proteomes" id="UP000322000"/>
    </source>
</evidence>
<gene>
    <name evidence="6" type="primary">LOC113499553</name>
</gene>
<keyword evidence="4" id="KW-0812">Transmembrane</keyword>
<sequence length="607" mass="68985">MYTFFFLCYYVLFICEAYKILVVYPMPAISHKILGDGIVRPLLKSGHEVTYITPYEYKDPPSKLRQIDVSSNSKLIPPDITINLHQILNGEMTPADRMDLVDIMRAIAVETLENRNVQNLLKDPKEQFDVVIVEWMHVSLMSGQWVEGRYGVLTYRLTQMLTGHGAFGHYLFRVARREVTTVCHQCGDADDTALHTLAACPVFAEPRAELVSALGGVDVAELSAKKRVIVILYFSLAALFGCPLIWMSPVETHSGIISLIDAAPNPAYSTDSLSKTLPPFTFNQRVAELWRRITERFEDYVYFDDLEELEYYRLIVPHILTRGRLPSAYEDVRYNISLVLSISRVPLGLGSLPQKYKPLGGYFINEEVAPLSEELKLIMDSNKNGVIYFSMGTNLDTKDLPGNIKIGLLKVFGDLKQTVLWKMEEDLPNLPANVHIMKWAPQMSILSHPNCILFISHGGLLSLIEAIHTTIPVIGIPVYGDQFVNIKRAVTEGYALEVDLSHSLAEDLKVAIQKMLHDIRYMKRIKEISLIFHDRPMKAADELVYWVEHVVRTRGAPHLRSPALLVPLYQRLYLDLVALVAFAVGLFVRLLRRICFRKKKDVKKKNQ</sequence>
<organism evidence="5 6">
    <name type="scientific">Trichoplusia ni</name>
    <name type="common">Cabbage looper</name>
    <dbReference type="NCBI Taxonomy" id="7111"/>
    <lineage>
        <taxon>Eukaryota</taxon>
        <taxon>Metazoa</taxon>
        <taxon>Ecdysozoa</taxon>
        <taxon>Arthropoda</taxon>
        <taxon>Hexapoda</taxon>
        <taxon>Insecta</taxon>
        <taxon>Pterygota</taxon>
        <taxon>Neoptera</taxon>
        <taxon>Endopterygota</taxon>
        <taxon>Lepidoptera</taxon>
        <taxon>Glossata</taxon>
        <taxon>Ditrysia</taxon>
        <taxon>Noctuoidea</taxon>
        <taxon>Noctuidae</taxon>
        <taxon>Plusiinae</taxon>
        <taxon>Trichoplusia</taxon>
    </lineage>
</organism>
<evidence type="ECO:0000256" key="3">
    <source>
        <dbReference type="ARBA" id="ARBA00022679"/>
    </source>
</evidence>
<feature type="transmembrane region" description="Helical" evidence="4">
    <location>
        <begin position="6"/>
        <end position="24"/>
    </location>
</feature>
<accession>A0A7E5W5B1</accession>
<dbReference type="KEGG" id="tnl:113499553"/>
<keyword evidence="5" id="KW-1185">Reference proteome</keyword>
<dbReference type="PANTHER" id="PTHR48043:SF159">
    <property type="entry name" value="EG:EG0003.4 PROTEIN-RELATED"/>
    <property type="match status" value="1"/>
</dbReference>
<proteinExistence type="inferred from homology"/>
<dbReference type="InParanoid" id="A0A7E5W5B1"/>
<dbReference type="PANTHER" id="PTHR48043">
    <property type="entry name" value="EG:EG0003.4 PROTEIN-RELATED"/>
    <property type="match status" value="1"/>
</dbReference>
<dbReference type="InterPro" id="IPR050271">
    <property type="entry name" value="UDP-glycosyltransferase"/>
</dbReference>
<evidence type="ECO:0000313" key="6">
    <source>
        <dbReference type="RefSeq" id="XP_026735868.1"/>
    </source>
</evidence>
<dbReference type="CDD" id="cd03784">
    <property type="entry name" value="GT1_Gtf-like"/>
    <property type="match status" value="1"/>
</dbReference>
<dbReference type="RefSeq" id="XP_026735868.1">
    <property type="nucleotide sequence ID" value="XM_026880067.1"/>
</dbReference>
<feature type="transmembrane region" description="Helical" evidence="4">
    <location>
        <begin position="572"/>
        <end position="591"/>
    </location>
</feature>
<keyword evidence="4" id="KW-0472">Membrane</keyword>
<evidence type="ECO:0000256" key="2">
    <source>
        <dbReference type="ARBA" id="ARBA00022676"/>
    </source>
</evidence>
<evidence type="ECO:0000256" key="1">
    <source>
        <dbReference type="ARBA" id="ARBA00009995"/>
    </source>
</evidence>
<dbReference type="SUPFAM" id="SSF53756">
    <property type="entry name" value="UDP-Glycosyltransferase/glycogen phosphorylase"/>
    <property type="match status" value="2"/>
</dbReference>
<keyword evidence="4" id="KW-1133">Transmembrane helix</keyword>
<dbReference type="FunFam" id="3.40.50.2000:FF:000050">
    <property type="entry name" value="UDP-glucuronosyltransferase"/>
    <property type="match status" value="1"/>
</dbReference>
<dbReference type="InterPro" id="IPR035595">
    <property type="entry name" value="UDP_glycos_trans_CS"/>
</dbReference>
<dbReference type="InterPro" id="IPR002213">
    <property type="entry name" value="UDP_glucos_trans"/>
</dbReference>
<dbReference type="OrthoDB" id="5835829at2759"/>
<evidence type="ECO:0000256" key="4">
    <source>
        <dbReference type="SAM" id="Phobius"/>
    </source>
</evidence>
<dbReference type="GO" id="GO:0008194">
    <property type="term" value="F:UDP-glycosyltransferase activity"/>
    <property type="evidence" value="ECO:0007669"/>
    <property type="project" value="InterPro"/>
</dbReference>
<reference evidence="6" key="1">
    <citation type="submission" date="2025-08" db="UniProtKB">
        <authorList>
            <consortium name="RefSeq"/>
        </authorList>
    </citation>
    <scope>IDENTIFICATION</scope>
</reference>
<comment type="similarity">
    <text evidence="1">Belongs to the UDP-glycosyltransferase family.</text>
</comment>
<dbReference type="AlphaFoldDB" id="A0A7E5W5B1"/>
<feature type="transmembrane region" description="Helical" evidence="4">
    <location>
        <begin position="228"/>
        <end position="247"/>
    </location>
</feature>
<dbReference type="GeneID" id="113499553"/>
<dbReference type="Gene3D" id="3.40.50.2000">
    <property type="entry name" value="Glycogen Phosphorylase B"/>
    <property type="match status" value="1"/>
</dbReference>
<dbReference type="PROSITE" id="PS00375">
    <property type="entry name" value="UDPGT"/>
    <property type="match status" value="1"/>
</dbReference>
<keyword evidence="2" id="KW-0328">Glycosyltransferase</keyword>
<dbReference type="Proteomes" id="UP000322000">
    <property type="component" value="Chromosome 12"/>
</dbReference>
<name>A0A7E5W5B1_TRINI</name>
<protein>
    <submittedName>
        <fullName evidence="6">UDP-glucuronosyltransferase 1-6-like</fullName>
    </submittedName>
</protein>